<reference evidence="1 2" key="1">
    <citation type="submission" date="2019-11" db="EMBL/GenBank/DDBJ databases">
        <title>Comparative genomics of hydrocarbon-degrading Desulfosarcina strains.</title>
        <authorList>
            <person name="Watanabe M."/>
            <person name="Kojima H."/>
            <person name="Fukui M."/>
        </authorList>
    </citation>
    <scope>NUCLEOTIDE SEQUENCE [LARGE SCALE GENOMIC DNA]</scope>
    <source>
        <strain evidence="1 2">PP31</strain>
    </source>
</reference>
<sequence length="407" mass="47662">MRKKLLKLLPFPSGYEFAITFTDDTDFSTRENTEPVYNFLYKMKIKGTKTVWTTKQKRTSSFNKKNEKNVHANIKNGSTIQNQDYLDFILSLKQRNFEIALHNVAAGNSYRNEIIEGIERFKTTFGEYPKINIFHEKNMENLYAGYYKLNCLPFKVIEKVLHNSDYQGHIEGSPYFWGDIAMKNIKYMRIPFHTIKEINTLKINPTMPFYDPNRPYVNYWFSCSDGSCIHMFKKLLTKKNIDNLIRENGACIIYTHFSKGFAERVNKRYVLNDGFVNIIKRISKYNNAWFPTVSEFLDRLLIIKKVSVIQNKYDVRITNNNDFDVDSITLKVAPGFVLKDPKGKELKATKNGIIIIDNLKSNSTILFQSNEIGKYNKYLKNNFIPKSERATLEFYNYYGLLKSSIKL</sequence>
<accession>A0A5K7YWK0</accession>
<protein>
    <recommendedName>
        <fullName evidence="3">NodB homology domain-containing protein</fullName>
    </recommendedName>
</protein>
<proteinExistence type="predicted"/>
<dbReference type="Proteomes" id="UP000427769">
    <property type="component" value="Chromosome"/>
</dbReference>
<dbReference type="GO" id="GO:0005975">
    <property type="term" value="P:carbohydrate metabolic process"/>
    <property type="evidence" value="ECO:0007669"/>
    <property type="project" value="InterPro"/>
</dbReference>
<evidence type="ECO:0000313" key="2">
    <source>
        <dbReference type="Proteomes" id="UP000427769"/>
    </source>
</evidence>
<evidence type="ECO:0008006" key="3">
    <source>
        <dbReference type="Google" id="ProtNLM"/>
    </source>
</evidence>
<dbReference type="OrthoDB" id="9794746at2"/>
<organism evidence="1 2">
    <name type="scientific">Desulfosarcina widdelii</name>
    <dbReference type="NCBI Taxonomy" id="947919"/>
    <lineage>
        <taxon>Bacteria</taxon>
        <taxon>Pseudomonadati</taxon>
        <taxon>Thermodesulfobacteriota</taxon>
        <taxon>Desulfobacteria</taxon>
        <taxon>Desulfobacterales</taxon>
        <taxon>Desulfosarcinaceae</taxon>
        <taxon>Desulfosarcina</taxon>
    </lineage>
</organism>
<dbReference type="KEGG" id="dwd:DSCW_04050"/>
<dbReference type="RefSeq" id="WP_155302140.1">
    <property type="nucleotide sequence ID" value="NZ_AP021875.1"/>
</dbReference>
<dbReference type="SUPFAM" id="SSF88713">
    <property type="entry name" value="Glycoside hydrolase/deacetylase"/>
    <property type="match status" value="1"/>
</dbReference>
<evidence type="ECO:0000313" key="1">
    <source>
        <dbReference type="EMBL" id="BBO72988.1"/>
    </source>
</evidence>
<name>A0A5K7YWK0_9BACT</name>
<dbReference type="EMBL" id="AP021875">
    <property type="protein sequence ID" value="BBO72988.1"/>
    <property type="molecule type" value="Genomic_DNA"/>
</dbReference>
<dbReference type="AlphaFoldDB" id="A0A5K7YWK0"/>
<keyword evidence="2" id="KW-1185">Reference proteome</keyword>
<gene>
    <name evidence="1" type="ORF">DSCW_04050</name>
</gene>
<dbReference type="InterPro" id="IPR011330">
    <property type="entry name" value="Glyco_hydro/deAcase_b/a-brl"/>
</dbReference>